<dbReference type="Proteomes" id="UP000694700">
    <property type="component" value="Unplaced"/>
</dbReference>
<feature type="binding site" evidence="8">
    <location>
        <position position="325"/>
    </location>
    <ligand>
        <name>Mn(2+)</name>
        <dbReference type="ChEBI" id="CHEBI:29035"/>
    </ligand>
</feature>
<comment type="cofactor">
    <cofactor evidence="8">
        <name>Mn(2+)</name>
        <dbReference type="ChEBI" id="CHEBI:29035"/>
    </cofactor>
</comment>
<feature type="region of interest" description="Disordered" evidence="9">
    <location>
        <begin position="260"/>
        <end position="282"/>
    </location>
</feature>
<feature type="binding site" evidence="7">
    <location>
        <position position="310"/>
    </location>
    <ligand>
        <name>ATP</name>
        <dbReference type="ChEBI" id="CHEBI:30616"/>
    </ligand>
</feature>
<keyword evidence="3" id="KW-0333">Golgi apparatus</keyword>
<dbReference type="PANTHER" id="PTHR12450">
    <property type="entry name" value="DENTIN MATRIX PROTEIN 4 PROTEIN FAM20"/>
    <property type="match status" value="1"/>
</dbReference>
<feature type="binding site" evidence="7">
    <location>
        <position position="221"/>
    </location>
    <ligand>
        <name>ATP</name>
        <dbReference type="ChEBI" id="CHEBI:30616"/>
    </ligand>
</feature>
<keyword evidence="4" id="KW-1015">Disulfide bond</keyword>
<evidence type="ECO:0000313" key="12">
    <source>
        <dbReference type="Proteomes" id="UP000694700"/>
    </source>
</evidence>
<comment type="similarity">
    <text evidence="2">Belongs to the FAM20 family.</text>
</comment>
<dbReference type="GO" id="GO:0070166">
    <property type="term" value="P:enamel mineralization"/>
    <property type="evidence" value="ECO:0007669"/>
    <property type="project" value="TreeGrafter"/>
</dbReference>
<dbReference type="InterPro" id="IPR009581">
    <property type="entry name" value="FAM20_C"/>
</dbReference>
<evidence type="ECO:0000256" key="4">
    <source>
        <dbReference type="ARBA" id="ARBA00023157"/>
    </source>
</evidence>
<protein>
    <submittedName>
        <fullName evidence="11">FAM20A golgi associated secretory pathway pseudokinase</fullName>
    </submittedName>
</protein>
<name>A0A8C2AT72_CYPCA</name>
<dbReference type="GO" id="GO:0043539">
    <property type="term" value="F:protein serine/threonine kinase activator activity"/>
    <property type="evidence" value="ECO:0007669"/>
    <property type="project" value="TreeGrafter"/>
</dbReference>
<evidence type="ECO:0000259" key="10">
    <source>
        <dbReference type="Pfam" id="PF06702"/>
    </source>
</evidence>
<feature type="domain" description="FAM20 C-terminal" evidence="10">
    <location>
        <begin position="269"/>
        <end position="416"/>
    </location>
</feature>
<keyword evidence="7" id="KW-0067">ATP-binding</keyword>
<dbReference type="InterPro" id="IPR024869">
    <property type="entry name" value="FAM20"/>
</dbReference>
<dbReference type="Pfam" id="PF06702">
    <property type="entry name" value="Fam20C"/>
    <property type="match status" value="1"/>
</dbReference>
<keyword evidence="8" id="KW-0479">Metal-binding</keyword>
<dbReference type="GO" id="GO:0046872">
    <property type="term" value="F:metal ion binding"/>
    <property type="evidence" value="ECO:0007669"/>
    <property type="project" value="UniProtKB-KW"/>
</dbReference>
<evidence type="ECO:0000313" key="11">
    <source>
        <dbReference type="Ensembl" id="ENSCCRP00015110050.1"/>
    </source>
</evidence>
<keyword evidence="5" id="KW-0325">Glycoprotein</keyword>
<evidence type="ECO:0000256" key="2">
    <source>
        <dbReference type="ARBA" id="ARBA00006557"/>
    </source>
</evidence>
<organism evidence="11 12">
    <name type="scientific">Cyprinus carpio</name>
    <name type="common">Common carp</name>
    <dbReference type="NCBI Taxonomy" id="7962"/>
    <lineage>
        <taxon>Eukaryota</taxon>
        <taxon>Metazoa</taxon>
        <taxon>Chordata</taxon>
        <taxon>Craniata</taxon>
        <taxon>Vertebrata</taxon>
        <taxon>Euteleostomi</taxon>
        <taxon>Actinopterygii</taxon>
        <taxon>Neopterygii</taxon>
        <taxon>Teleostei</taxon>
        <taxon>Ostariophysi</taxon>
        <taxon>Cypriniformes</taxon>
        <taxon>Cyprinidae</taxon>
        <taxon>Cyprininae</taxon>
        <taxon>Cyprinus</taxon>
    </lineage>
</organism>
<accession>A0A8C2AT72</accession>
<keyword evidence="7" id="KW-0547">Nucleotide-binding</keyword>
<keyword evidence="8" id="KW-0464">Manganese</keyword>
<dbReference type="Ensembl" id="ENSCCRT00015113538.1">
    <property type="protein sequence ID" value="ENSCCRP00015110050.1"/>
    <property type="gene ID" value="ENSCCRG00015043633.1"/>
</dbReference>
<evidence type="ECO:0000256" key="8">
    <source>
        <dbReference type="PIRSR" id="PIRSR624869-3"/>
    </source>
</evidence>
<evidence type="ECO:0000256" key="6">
    <source>
        <dbReference type="PIRSR" id="PIRSR624869-1"/>
    </source>
</evidence>
<proteinExistence type="inferred from homology"/>
<dbReference type="GO" id="GO:0005524">
    <property type="term" value="F:ATP binding"/>
    <property type="evidence" value="ECO:0007669"/>
    <property type="project" value="UniProtKB-KW"/>
</dbReference>
<dbReference type="PANTHER" id="PTHR12450:SF12">
    <property type="entry name" value="PSEUDOKINASE FAM20A"/>
    <property type="match status" value="1"/>
</dbReference>
<evidence type="ECO:0000256" key="5">
    <source>
        <dbReference type="ARBA" id="ARBA00023180"/>
    </source>
</evidence>
<reference evidence="11" key="1">
    <citation type="submission" date="2025-08" db="UniProtKB">
        <authorList>
            <consortium name="Ensembl"/>
        </authorList>
    </citation>
    <scope>IDENTIFICATION</scope>
</reference>
<sequence length="437" mass="50235">MRRDRLLVAVTLVTLLAADIHFVLLPRLKTWYHLPRESCACRVTNGSLENGGATTVPWTTSQNFTVVSTERGSKLERLFRHPLYNIRLPELGPDERLLQEEELMNYCKRKVSRWERMKKFYMEAAAASNITILDHPVTFDPEASWLQFHLGINRYALYSRDDSSVDRLLRDMQTATVISADFTQDEKALKGACDCSQVVKPSGLHLKLALKLQDFGKAMFKPMRQERHEETPENFFYFVDFQRHNAEIAAFHLDRHTGMTGQTDKSRNELYSEGSDMSKQKKSLRQHLNLKGKNVILFHVLGNMDRHHYEIFTKFGDDGFLLHLDNARGFGRHSSDEMSILAPLTQCCMIKRSTLFRLKLLAKSEYRLSDVMRESLSRDPLSPVLTEDHLQALDRRLGHVLRTVGKCVKKLGEPQVVITDFVESSRVTTSHPGGNNR</sequence>
<dbReference type="GO" id="GO:0005794">
    <property type="term" value="C:Golgi apparatus"/>
    <property type="evidence" value="ECO:0007669"/>
    <property type="project" value="UniProtKB-SubCell"/>
</dbReference>
<evidence type="ECO:0000256" key="7">
    <source>
        <dbReference type="PIRSR" id="PIRSR624869-2"/>
    </source>
</evidence>
<feature type="binding site" evidence="7">
    <location>
        <position position="325"/>
    </location>
    <ligand>
        <name>ATP</name>
        <dbReference type="ChEBI" id="CHEBI:30616"/>
    </ligand>
</feature>
<evidence type="ECO:0000256" key="1">
    <source>
        <dbReference type="ARBA" id="ARBA00004555"/>
    </source>
</evidence>
<evidence type="ECO:0000256" key="9">
    <source>
        <dbReference type="SAM" id="MobiDB-lite"/>
    </source>
</evidence>
<feature type="active site" evidence="6">
    <location>
        <position position="305"/>
    </location>
</feature>
<evidence type="ECO:0000256" key="3">
    <source>
        <dbReference type="ARBA" id="ARBA00023034"/>
    </source>
</evidence>
<comment type="subcellular location">
    <subcellularLocation>
        <location evidence="1">Golgi apparatus</location>
    </subcellularLocation>
</comment>
<dbReference type="AlphaFoldDB" id="A0A8C2AT72"/>